<protein>
    <submittedName>
        <fullName evidence="2">Uncharacterized protein</fullName>
    </submittedName>
</protein>
<dbReference type="Gene3D" id="2.40.50.140">
    <property type="entry name" value="Nucleic acid-binding proteins"/>
    <property type="match status" value="1"/>
</dbReference>
<evidence type="ECO:0000313" key="2">
    <source>
        <dbReference type="EMBL" id="ABY33416.1"/>
    </source>
</evidence>
<organism evidence="2 3">
    <name type="scientific">Chloroflexus aurantiacus (strain ATCC 29366 / DSM 635 / J-10-fl)</name>
    <dbReference type="NCBI Taxonomy" id="324602"/>
    <lineage>
        <taxon>Bacteria</taxon>
        <taxon>Bacillati</taxon>
        <taxon>Chloroflexota</taxon>
        <taxon>Chloroflexia</taxon>
        <taxon>Chloroflexales</taxon>
        <taxon>Chloroflexineae</taxon>
        <taxon>Chloroflexaceae</taxon>
        <taxon>Chloroflexus</taxon>
    </lineage>
</organism>
<dbReference type="GO" id="GO:0005737">
    <property type="term" value="C:cytoplasm"/>
    <property type="evidence" value="ECO:0000318"/>
    <property type="project" value="GO_Central"/>
</dbReference>
<dbReference type="EnsemblBacteria" id="ABY33416">
    <property type="protein sequence ID" value="ABY33416"/>
    <property type="gene ID" value="Caur_0162"/>
</dbReference>
<feature type="transmembrane region" description="Helical" evidence="1">
    <location>
        <begin position="96"/>
        <end position="118"/>
    </location>
</feature>
<dbReference type="STRING" id="324602.Caur_0162"/>
<keyword evidence="1" id="KW-0812">Transmembrane</keyword>
<keyword evidence="1" id="KW-0472">Membrane</keyword>
<dbReference type="InParanoid" id="A9WC23"/>
<dbReference type="PANTHER" id="PTHR12962">
    <property type="entry name" value="CALCIUM-REGULATED HEAT STABLE PROTEIN CRHSP-24-RELATED"/>
    <property type="match status" value="1"/>
</dbReference>
<dbReference type="eggNOG" id="COG1278">
    <property type="taxonomic scope" value="Bacteria"/>
</dbReference>
<dbReference type="GO" id="GO:0003730">
    <property type="term" value="F:mRNA 3'-UTR binding"/>
    <property type="evidence" value="ECO:0000318"/>
    <property type="project" value="GO_Central"/>
</dbReference>
<dbReference type="HOGENOM" id="CLU_1412936_0_0_0"/>
<dbReference type="FunFam" id="2.40.50.140:FF:000501">
    <property type="entry name" value="Cold shock protein"/>
    <property type="match status" value="1"/>
</dbReference>
<dbReference type="Proteomes" id="UP000002008">
    <property type="component" value="Chromosome"/>
</dbReference>
<evidence type="ECO:0000256" key="1">
    <source>
        <dbReference type="SAM" id="Phobius"/>
    </source>
</evidence>
<proteinExistence type="predicted"/>
<dbReference type="InterPro" id="IPR012340">
    <property type="entry name" value="NA-bd_OB-fold"/>
</dbReference>
<accession>A9WC23</accession>
<gene>
    <name evidence="2" type="ordered locus">Caur_0162</name>
</gene>
<dbReference type="KEGG" id="cau:Caur_0162"/>
<dbReference type="AlphaFoldDB" id="A9WC23"/>
<dbReference type="PANTHER" id="PTHR12962:SF1">
    <property type="entry name" value="COLD SHOCK DOMAIN-CONTAINING PROTEIN CG9705"/>
    <property type="match status" value="1"/>
</dbReference>
<evidence type="ECO:0000313" key="3">
    <source>
        <dbReference type="Proteomes" id="UP000002008"/>
    </source>
</evidence>
<dbReference type="InterPro" id="IPR052069">
    <property type="entry name" value="Ca-reg_mRNA-binding_domain"/>
</dbReference>
<dbReference type="SUPFAM" id="SSF50249">
    <property type="entry name" value="Nucleic acid-binding proteins"/>
    <property type="match status" value="1"/>
</dbReference>
<dbReference type="RefSeq" id="WP_012256072.1">
    <property type="nucleotide sequence ID" value="NC_010175.1"/>
</dbReference>
<name>A9WC23_CHLAA</name>
<dbReference type="GO" id="GO:0043488">
    <property type="term" value="P:regulation of mRNA stability"/>
    <property type="evidence" value="ECO:0000318"/>
    <property type="project" value="GO_Central"/>
</dbReference>
<reference evidence="3" key="1">
    <citation type="journal article" date="2011" name="BMC Genomics">
        <title>Complete genome sequence of the filamentous anoxygenic phototrophic bacterium Chloroflexus aurantiacus.</title>
        <authorList>
            <person name="Tang K.H."/>
            <person name="Barry K."/>
            <person name="Chertkov O."/>
            <person name="Dalin E."/>
            <person name="Han C.S."/>
            <person name="Hauser L.J."/>
            <person name="Honchak B.M."/>
            <person name="Karbach L.E."/>
            <person name="Land M.L."/>
            <person name="Lapidus A."/>
            <person name="Larimer F.W."/>
            <person name="Mikhailova N."/>
            <person name="Pitluck S."/>
            <person name="Pierson B.K."/>
            <person name="Blankenship R.E."/>
        </authorList>
    </citation>
    <scope>NUCLEOTIDE SEQUENCE [LARGE SCALE GENOMIC DNA]</scope>
    <source>
        <strain evidence="3">ATCC 29366 / DSM 635 / J-10-fl</strain>
    </source>
</reference>
<dbReference type="EMBL" id="CP000909">
    <property type="protein sequence ID" value="ABY33416.1"/>
    <property type="molecule type" value="Genomic_DNA"/>
</dbReference>
<dbReference type="PATRIC" id="fig|324602.8.peg.185"/>
<keyword evidence="3" id="KW-1185">Reference proteome</keyword>
<keyword evidence="1" id="KW-1133">Transmembrane helix</keyword>
<sequence>MDTTLKQGTLSVWYDEKGYGFIVDPQEERTFVHITAFGRIPRRPVVGDTIFYTTTIDRDGKIRADYAWIEGLPAPRRRSYVHQHRKKGQPWSLTDVVLLLTVIVLFFVAGGLFTVAFAGDTVTTTVAQIFAKRPGPPECVIKGNISIETGEKIYHLPGMRDYDSTRIREEYGERWFCTEQEAIEAGWRRAGR</sequence>